<dbReference type="Proteomes" id="UP000652755">
    <property type="component" value="Unassembled WGS sequence"/>
</dbReference>
<comment type="caution">
    <text evidence="2">The sequence shown here is derived from an EMBL/GenBank/DDBJ whole genome shotgun (WGS) entry which is preliminary data.</text>
</comment>
<name>A0ABR7KSI1_9SPHI</name>
<evidence type="ECO:0000256" key="1">
    <source>
        <dbReference type="SAM" id="SignalP"/>
    </source>
</evidence>
<accession>A0ABR7KSI1</accession>
<dbReference type="EMBL" id="JACRYL010000007">
    <property type="protein sequence ID" value="MBC6110693.1"/>
    <property type="molecule type" value="Genomic_DNA"/>
</dbReference>
<proteinExistence type="predicted"/>
<evidence type="ECO:0000313" key="2">
    <source>
        <dbReference type="EMBL" id="MBC6110693.1"/>
    </source>
</evidence>
<evidence type="ECO:0008006" key="4">
    <source>
        <dbReference type="Google" id="ProtNLM"/>
    </source>
</evidence>
<protein>
    <recommendedName>
        <fullName evidence="4">Outer membrane protein beta-barrel family protein</fullName>
    </recommendedName>
</protein>
<sequence>MNALFKSICVPIFFLLWAGTVSAQSPGPLKIDRAHIEDSLSAKVDTMGKTVLLRVREVGKKSGERLAQSGIGMLFAKDSLNREKKIILRDFSIENSLQYIRTQDPLGGKNLLNNLTVNGQLKMYRIPIDLAIANNYNAVRSLRGGENNLFKFEVPRPSFAGVFGADMEKYKNLRATVLGGKNIETVLRDKISAKATAIAGKRLTETPSLSALLNDREAVKNLLAMDEKTVRARIDRAFLNIKSEVADKGAQLRQSVSDSLNNNIAFQKDQLVKEITALKQELSDNGLDAEKIAFFQKIAENKITQKELESFFVRELGKNPRFSWLQRSYSRLSELQAGNFSGQLPGSFLNRDLFLNGVNFSLGTSRGPVRAGISTNRDLGSSKDAGFDNSTFSVPKMYTYISIPTTNFSFGSGKLSWVGAYDRQFSGSLSQTLNALPRNNLVFSVSQSLSLKKAGMLNLDISKSSTQYRDLASLGPDQLLLDKNTNGNYFRDDFLQTMSLGINHALDSKKAGIKSMVYMNYSGAGFQNPGQQGLGNLNMRFGANIKKILFRNLLTISLRSDFKNMPISAVDDAHWKNYNVQLDSRLRISKRSTVSLKYIENGVDRVSSSSVPVYASRKMQADLNSSYKLFGLNSFSHMGLASQRMSNPLLAGSSELLQFNCVQTVVFANFSLNGNLFYNRETSAVPVLGNMLSSDLSVQYRLFGSVSMSTGATYLNNENLARQAGIRQSVQFMLKKHFDITGYADLRKNMVVPLYPDLYSTARAEFSIHYYLDRQ</sequence>
<feature type="chain" id="PRO_5046068705" description="Outer membrane protein beta-barrel family protein" evidence="1">
    <location>
        <begin position="24"/>
        <end position="775"/>
    </location>
</feature>
<organism evidence="2 3">
    <name type="scientific">Pedobacter fastidiosus</name>
    <dbReference type="NCBI Taxonomy" id="2765361"/>
    <lineage>
        <taxon>Bacteria</taxon>
        <taxon>Pseudomonadati</taxon>
        <taxon>Bacteroidota</taxon>
        <taxon>Sphingobacteriia</taxon>
        <taxon>Sphingobacteriales</taxon>
        <taxon>Sphingobacteriaceae</taxon>
        <taxon>Pedobacter</taxon>
    </lineage>
</organism>
<dbReference type="RefSeq" id="WP_187071161.1">
    <property type="nucleotide sequence ID" value="NZ_JACRYL010000007.1"/>
</dbReference>
<keyword evidence="3" id="KW-1185">Reference proteome</keyword>
<gene>
    <name evidence="2" type="ORF">H7U22_09660</name>
</gene>
<reference evidence="2 3" key="1">
    <citation type="submission" date="2020-08" db="EMBL/GenBank/DDBJ databases">
        <authorList>
            <person name="Sun Q."/>
            <person name="Inoue M."/>
        </authorList>
    </citation>
    <scope>NUCLEOTIDE SEQUENCE [LARGE SCALE GENOMIC DNA]</scope>
    <source>
        <strain evidence="2 3">CCM 8938</strain>
    </source>
</reference>
<keyword evidence="1" id="KW-0732">Signal</keyword>
<feature type="signal peptide" evidence="1">
    <location>
        <begin position="1"/>
        <end position="23"/>
    </location>
</feature>
<evidence type="ECO:0000313" key="3">
    <source>
        <dbReference type="Proteomes" id="UP000652755"/>
    </source>
</evidence>